<comment type="caution">
    <text evidence="1">The sequence shown here is derived from an EMBL/GenBank/DDBJ whole genome shotgun (WGS) entry which is preliminary data.</text>
</comment>
<reference evidence="1 2" key="1">
    <citation type="submission" date="2017-11" db="EMBL/GenBank/DDBJ databases">
        <title>Genome-resolved metagenomics identifies genetic mobility, metabolic interactions, and unexpected diversity in perchlorate-reducing communities.</title>
        <authorList>
            <person name="Barnum T.P."/>
            <person name="Figueroa I.A."/>
            <person name="Carlstrom C.I."/>
            <person name="Lucas L.N."/>
            <person name="Engelbrektson A.L."/>
            <person name="Coates J.D."/>
        </authorList>
    </citation>
    <scope>NUCLEOTIDE SEQUENCE [LARGE SCALE GENOMIC DNA]</scope>
    <source>
        <strain evidence="1">BM706</strain>
    </source>
</reference>
<name>A0A2N5ZA77_MUIH1</name>
<evidence type="ECO:0000313" key="1">
    <source>
        <dbReference type="EMBL" id="PLX15570.1"/>
    </source>
</evidence>
<evidence type="ECO:0008006" key="3">
    <source>
        <dbReference type="Google" id="ProtNLM"/>
    </source>
</evidence>
<sequence>MIKFDFNGKITHRRVDNLSKKILNAIKDEKKLILVLDDLSGDLNIIFNLLISLQKTAKEFVKEVDLVIKDKNLKSFLKRNDLEKYLNG</sequence>
<organism evidence="1 2">
    <name type="scientific">Muiribacterium halophilum</name>
    <dbReference type="NCBI Taxonomy" id="2053465"/>
    <lineage>
        <taxon>Bacteria</taxon>
        <taxon>Candidatus Muiribacteriota</taxon>
        <taxon>Candidatus Muiribacteriia</taxon>
        <taxon>Candidatus Muiribacteriales</taxon>
        <taxon>Candidatus Muiribacteriaceae</taxon>
        <taxon>Candidatus Muiribacterium</taxon>
    </lineage>
</organism>
<gene>
    <name evidence="1" type="ORF">C0601_12585</name>
</gene>
<proteinExistence type="predicted"/>
<protein>
    <recommendedName>
        <fullName evidence="3">STAS domain-containing protein</fullName>
    </recommendedName>
</protein>
<dbReference type="Proteomes" id="UP000234857">
    <property type="component" value="Unassembled WGS sequence"/>
</dbReference>
<dbReference type="AlphaFoldDB" id="A0A2N5ZA77"/>
<dbReference type="EMBL" id="PKTG01000136">
    <property type="protein sequence ID" value="PLX15570.1"/>
    <property type="molecule type" value="Genomic_DNA"/>
</dbReference>
<accession>A0A2N5ZA77</accession>
<evidence type="ECO:0000313" key="2">
    <source>
        <dbReference type="Proteomes" id="UP000234857"/>
    </source>
</evidence>